<sequence>SEDPSAGGHSVGLAVNIWWRGHPREPVAARPYVLRRLLGDMLARRTASHLGKFRVRRKRAGGQLRGIKKDPASTKDPGVSPGSEAGDGSWLARLVAAANRSQPPQHLAWRRALQASREALPHELAAAASSSSAEVVASLRELLDQLDPAQATSLLSSLDSASAEEVGGGEAAASLRRLWRCYPQRAIVAKWSSHLQSTLKAILAGVCAFPGVAQQLGQNDSTSSSKKNNNSNNNSDNNNNNNNNSHNNSSNDDNNKDNNNSDDKNNDSDNNNVDSSASSSANPASPQEDSVQL</sequence>
<feature type="non-terminal residue" evidence="2">
    <location>
        <position position="1"/>
    </location>
</feature>
<evidence type="ECO:0000313" key="3">
    <source>
        <dbReference type="Proteomes" id="UP000654075"/>
    </source>
</evidence>
<organism evidence="2 3">
    <name type="scientific">Polarella glacialis</name>
    <name type="common">Dinoflagellate</name>
    <dbReference type="NCBI Taxonomy" id="89957"/>
    <lineage>
        <taxon>Eukaryota</taxon>
        <taxon>Sar</taxon>
        <taxon>Alveolata</taxon>
        <taxon>Dinophyceae</taxon>
        <taxon>Suessiales</taxon>
        <taxon>Suessiaceae</taxon>
        <taxon>Polarella</taxon>
    </lineage>
</organism>
<protein>
    <submittedName>
        <fullName evidence="2">Uncharacterized protein</fullName>
    </submittedName>
</protein>
<feature type="compositionally biased region" description="Low complexity" evidence="1">
    <location>
        <begin position="268"/>
        <end position="282"/>
    </location>
</feature>
<accession>A0A813EX01</accession>
<feature type="compositionally biased region" description="Polar residues" evidence="1">
    <location>
        <begin position="283"/>
        <end position="293"/>
    </location>
</feature>
<feature type="compositionally biased region" description="Basic and acidic residues" evidence="1">
    <location>
        <begin position="253"/>
        <end position="267"/>
    </location>
</feature>
<dbReference type="EMBL" id="CAJNNV010015263">
    <property type="protein sequence ID" value="CAE8603317.1"/>
    <property type="molecule type" value="Genomic_DNA"/>
</dbReference>
<proteinExistence type="predicted"/>
<name>A0A813EX01_POLGL</name>
<gene>
    <name evidence="2" type="ORF">PGLA1383_LOCUS21531</name>
</gene>
<evidence type="ECO:0000256" key="1">
    <source>
        <dbReference type="SAM" id="MobiDB-lite"/>
    </source>
</evidence>
<dbReference type="Proteomes" id="UP000654075">
    <property type="component" value="Unassembled WGS sequence"/>
</dbReference>
<feature type="region of interest" description="Disordered" evidence="1">
    <location>
        <begin position="58"/>
        <end position="87"/>
    </location>
</feature>
<evidence type="ECO:0000313" key="2">
    <source>
        <dbReference type="EMBL" id="CAE8603317.1"/>
    </source>
</evidence>
<dbReference type="AlphaFoldDB" id="A0A813EX01"/>
<comment type="caution">
    <text evidence="2">The sequence shown here is derived from an EMBL/GenBank/DDBJ whole genome shotgun (WGS) entry which is preliminary data.</text>
</comment>
<feature type="region of interest" description="Disordered" evidence="1">
    <location>
        <begin position="216"/>
        <end position="293"/>
    </location>
</feature>
<reference evidence="2" key="1">
    <citation type="submission" date="2021-02" db="EMBL/GenBank/DDBJ databases">
        <authorList>
            <person name="Dougan E. K."/>
            <person name="Rhodes N."/>
            <person name="Thang M."/>
            <person name="Chan C."/>
        </authorList>
    </citation>
    <scope>NUCLEOTIDE SEQUENCE</scope>
</reference>
<keyword evidence="3" id="KW-1185">Reference proteome</keyword>
<feature type="compositionally biased region" description="Low complexity" evidence="1">
    <location>
        <begin position="219"/>
        <end position="252"/>
    </location>
</feature>